<keyword evidence="3 9" id="KW-1003">Cell membrane</keyword>
<comment type="similarity">
    <text evidence="9">Belongs to the TatA/E family.</text>
</comment>
<keyword evidence="12" id="KW-1185">Reference proteome</keyword>
<dbReference type="EMBL" id="LXYT01000002">
    <property type="protein sequence ID" value="OLY43096.1"/>
    <property type="molecule type" value="Genomic_DNA"/>
</dbReference>
<evidence type="ECO:0000256" key="3">
    <source>
        <dbReference type="ARBA" id="ARBA00022475"/>
    </source>
</evidence>
<dbReference type="PANTHER" id="PTHR42982:SF1">
    <property type="entry name" value="SEC-INDEPENDENT PROTEIN TRANSLOCASE PROTEIN TATA"/>
    <property type="match status" value="1"/>
</dbReference>
<evidence type="ECO:0000256" key="9">
    <source>
        <dbReference type="HAMAP-Rule" id="MF_00236"/>
    </source>
</evidence>
<evidence type="ECO:0000256" key="2">
    <source>
        <dbReference type="ARBA" id="ARBA00022448"/>
    </source>
</evidence>
<evidence type="ECO:0000256" key="10">
    <source>
        <dbReference type="SAM" id="MobiDB-lite"/>
    </source>
</evidence>
<dbReference type="NCBIfam" id="NF001940">
    <property type="entry name" value="PRK00720.1"/>
    <property type="match status" value="1"/>
</dbReference>
<gene>
    <name evidence="9" type="primary">tatA</name>
    <name evidence="11" type="ORF">PEB0149_005180</name>
</gene>
<dbReference type="GeneID" id="92991526"/>
<evidence type="ECO:0000313" key="12">
    <source>
        <dbReference type="Proteomes" id="UP000187344"/>
    </source>
</evidence>
<protein>
    <recommendedName>
        <fullName evidence="9">Sec-independent protein translocase protein TatA</fullName>
    </recommendedName>
</protein>
<comment type="subcellular location">
    <subcellularLocation>
        <location evidence="1 9">Cell membrane</location>
        <topology evidence="1 9">Single-pass membrane protein</topology>
    </subcellularLocation>
</comment>
<evidence type="ECO:0000256" key="4">
    <source>
        <dbReference type="ARBA" id="ARBA00022692"/>
    </source>
</evidence>
<evidence type="ECO:0000313" key="11">
    <source>
        <dbReference type="EMBL" id="OLY43096.1"/>
    </source>
</evidence>
<keyword evidence="7 9" id="KW-0811">Translocation</keyword>
<name>A0A1R0F811_9HYPH</name>
<comment type="function">
    <text evidence="9">Part of the twin-arginine translocation (Tat) system that transports large folded proteins containing a characteristic twin-arginine motif in their signal peptide across membranes. TatA could form the protein-conducting channel of the Tat system.</text>
</comment>
<accession>A0A1R0F811</accession>
<dbReference type="GO" id="GO:0033281">
    <property type="term" value="C:TAT protein transport complex"/>
    <property type="evidence" value="ECO:0007669"/>
    <property type="project" value="UniProtKB-UniRule"/>
</dbReference>
<organism evidence="11 12">
    <name type="scientific">Bartonella apis</name>
    <dbReference type="NCBI Taxonomy" id="1686310"/>
    <lineage>
        <taxon>Bacteria</taxon>
        <taxon>Pseudomonadati</taxon>
        <taxon>Pseudomonadota</taxon>
        <taxon>Alphaproteobacteria</taxon>
        <taxon>Hyphomicrobiales</taxon>
        <taxon>Bartonellaceae</taxon>
        <taxon>Bartonella</taxon>
    </lineage>
</organism>
<dbReference type="Gene3D" id="1.20.5.3310">
    <property type="match status" value="1"/>
</dbReference>
<dbReference type="NCBIfam" id="TIGR01411">
    <property type="entry name" value="tatAE"/>
    <property type="match status" value="1"/>
</dbReference>
<dbReference type="GO" id="GO:0008320">
    <property type="term" value="F:protein transmembrane transporter activity"/>
    <property type="evidence" value="ECO:0007669"/>
    <property type="project" value="UniProtKB-UniRule"/>
</dbReference>
<sequence>MGNFLSPVHLIVILLIILVLFGRGKISEFMGDFAKGIKSFKKGLKEDDEEVESQQPAERPEIKTIDVKPEETIEPVKQVANTRKSTAKKAAPRASKPKAKTTQRKTTKS</sequence>
<dbReference type="Pfam" id="PF02416">
    <property type="entry name" value="TatA_B_E"/>
    <property type="match status" value="1"/>
</dbReference>
<dbReference type="OrthoDB" id="7161179at2"/>
<comment type="subunit">
    <text evidence="9">The Tat system comprises two distinct complexes: a TatABC complex, containing multiple copies of TatA, TatB and TatC subunits, and a separate TatA complex, containing only TatA subunits. Substrates initially bind to the TatABC complex, which probably triggers association of the separate TatA complex to form the active translocon.</text>
</comment>
<keyword evidence="4 9" id="KW-0812">Transmembrane</keyword>
<feature type="transmembrane region" description="Helical" evidence="9">
    <location>
        <begin position="6"/>
        <end position="22"/>
    </location>
</feature>
<evidence type="ECO:0000256" key="8">
    <source>
        <dbReference type="ARBA" id="ARBA00023136"/>
    </source>
</evidence>
<dbReference type="InterPro" id="IPR003369">
    <property type="entry name" value="TatA/B/E"/>
</dbReference>
<dbReference type="RefSeq" id="WP_075870016.1">
    <property type="nucleotide sequence ID" value="NZ_CALYQA010000001.1"/>
</dbReference>
<reference evidence="11 12" key="1">
    <citation type="submission" date="2016-12" db="EMBL/GenBank/DDBJ databases">
        <title>Comparative genomics of Bartonella apis.</title>
        <authorList>
            <person name="Engel P."/>
        </authorList>
    </citation>
    <scope>NUCLEOTIDE SEQUENCE [LARGE SCALE GENOMIC DNA]</scope>
    <source>
        <strain evidence="11 12">PEB0149</strain>
    </source>
</reference>
<feature type="compositionally biased region" description="Basic and acidic residues" evidence="10">
    <location>
        <begin position="58"/>
        <end position="71"/>
    </location>
</feature>
<feature type="compositionally biased region" description="Basic residues" evidence="10">
    <location>
        <begin position="85"/>
        <end position="109"/>
    </location>
</feature>
<dbReference type="InterPro" id="IPR006312">
    <property type="entry name" value="TatA/E"/>
</dbReference>
<dbReference type="Proteomes" id="UP000187344">
    <property type="component" value="Unassembled WGS sequence"/>
</dbReference>
<dbReference type="PANTHER" id="PTHR42982">
    <property type="entry name" value="SEC-INDEPENDENT PROTEIN TRANSLOCASE PROTEIN TATA"/>
    <property type="match status" value="1"/>
</dbReference>
<evidence type="ECO:0000256" key="5">
    <source>
        <dbReference type="ARBA" id="ARBA00022927"/>
    </source>
</evidence>
<proteinExistence type="inferred from homology"/>
<comment type="caution">
    <text evidence="11">The sequence shown here is derived from an EMBL/GenBank/DDBJ whole genome shotgun (WGS) entry which is preliminary data.</text>
</comment>
<keyword evidence="6 9" id="KW-1133">Transmembrane helix</keyword>
<dbReference type="AlphaFoldDB" id="A0A1R0F811"/>
<evidence type="ECO:0000256" key="7">
    <source>
        <dbReference type="ARBA" id="ARBA00023010"/>
    </source>
</evidence>
<dbReference type="GO" id="GO:0043953">
    <property type="term" value="P:protein transport by the Tat complex"/>
    <property type="evidence" value="ECO:0007669"/>
    <property type="project" value="UniProtKB-UniRule"/>
</dbReference>
<evidence type="ECO:0000256" key="1">
    <source>
        <dbReference type="ARBA" id="ARBA00004162"/>
    </source>
</evidence>
<feature type="region of interest" description="Disordered" evidence="10">
    <location>
        <begin position="44"/>
        <end position="109"/>
    </location>
</feature>
<dbReference type="HAMAP" id="MF_00236">
    <property type="entry name" value="TatA_E"/>
    <property type="match status" value="1"/>
</dbReference>
<keyword evidence="2 9" id="KW-0813">Transport</keyword>
<keyword evidence="5 9" id="KW-0653">Protein transport</keyword>
<evidence type="ECO:0000256" key="6">
    <source>
        <dbReference type="ARBA" id="ARBA00022989"/>
    </source>
</evidence>
<keyword evidence="8 9" id="KW-0472">Membrane</keyword>